<dbReference type="AlphaFoldDB" id="A0A9W8LBC0"/>
<comment type="caution">
    <text evidence="1">The sequence shown here is derived from an EMBL/GenBank/DDBJ whole genome shotgun (WGS) entry which is preliminary data.</text>
</comment>
<evidence type="ECO:0000313" key="2">
    <source>
        <dbReference type="Proteomes" id="UP001140011"/>
    </source>
</evidence>
<proteinExistence type="predicted"/>
<sequence>MALQRPVYLLDLFTNSRMELLKARHLPTTQPCTSPITTTMPRVGSMEEAVVVHITSTMLRHRQVNSNTTHSNRITSNSLEGIPNMCMFIKYLAQVTALAERLVAYQLYSLVYAVRV</sequence>
<organism evidence="1 2">
    <name type="scientific">Coemansia pectinata</name>
    <dbReference type="NCBI Taxonomy" id="1052879"/>
    <lineage>
        <taxon>Eukaryota</taxon>
        <taxon>Fungi</taxon>
        <taxon>Fungi incertae sedis</taxon>
        <taxon>Zoopagomycota</taxon>
        <taxon>Kickxellomycotina</taxon>
        <taxon>Kickxellomycetes</taxon>
        <taxon>Kickxellales</taxon>
        <taxon>Kickxellaceae</taxon>
        <taxon>Coemansia</taxon>
    </lineage>
</organism>
<name>A0A9W8LBC0_9FUNG</name>
<reference evidence="1" key="1">
    <citation type="submission" date="2022-07" db="EMBL/GenBank/DDBJ databases">
        <title>Phylogenomic reconstructions and comparative analyses of Kickxellomycotina fungi.</title>
        <authorList>
            <person name="Reynolds N.K."/>
            <person name="Stajich J.E."/>
            <person name="Barry K."/>
            <person name="Grigoriev I.V."/>
            <person name="Crous P."/>
            <person name="Smith M.E."/>
        </authorList>
    </citation>
    <scope>NUCLEOTIDE SEQUENCE</scope>
    <source>
        <strain evidence="1">BCRC 34297</strain>
    </source>
</reference>
<protein>
    <submittedName>
        <fullName evidence="1">Uncharacterized protein</fullName>
    </submittedName>
</protein>
<gene>
    <name evidence="1" type="ORF">GGI19_003347</name>
</gene>
<dbReference type="EMBL" id="JANBUH010000216">
    <property type="protein sequence ID" value="KAJ2753134.1"/>
    <property type="molecule type" value="Genomic_DNA"/>
</dbReference>
<accession>A0A9W8LBC0</accession>
<dbReference type="OrthoDB" id="10484291at2759"/>
<evidence type="ECO:0000313" key="1">
    <source>
        <dbReference type="EMBL" id="KAJ2753134.1"/>
    </source>
</evidence>
<keyword evidence="2" id="KW-1185">Reference proteome</keyword>
<dbReference type="Proteomes" id="UP001140011">
    <property type="component" value="Unassembled WGS sequence"/>
</dbReference>